<dbReference type="InterPro" id="IPR036388">
    <property type="entry name" value="WH-like_DNA-bd_sf"/>
</dbReference>
<dbReference type="GO" id="GO:0043565">
    <property type="term" value="F:sequence-specific DNA binding"/>
    <property type="evidence" value="ECO:0007669"/>
    <property type="project" value="InterPro"/>
</dbReference>
<dbReference type="EMBL" id="LJIW01000002">
    <property type="protein sequence ID" value="PNG90590.1"/>
    <property type="molecule type" value="Genomic_DNA"/>
</dbReference>
<protein>
    <recommendedName>
        <fullName evidence="8">AsnC family transcriptional regulator</fullName>
    </recommendedName>
</protein>
<dbReference type="Pfam" id="PF13404">
    <property type="entry name" value="HTH_AsnC-type"/>
    <property type="match status" value="1"/>
</dbReference>
<evidence type="ECO:0000259" key="4">
    <source>
        <dbReference type="Pfam" id="PF01037"/>
    </source>
</evidence>
<dbReference type="GO" id="GO:0005829">
    <property type="term" value="C:cytosol"/>
    <property type="evidence" value="ECO:0007669"/>
    <property type="project" value="TreeGrafter"/>
</dbReference>
<proteinExistence type="predicted"/>
<evidence type="ECO:0000256" key="1">
    <source>
        <dbReference type="ARBA" id="ARBA00023015"/>
    </source>
</evidence>
<dbReference type="AlphaFoldDB" id="A0A2J7YRG0"/>
<accession>A0A2J7YRG0</accession>
<dbReference type="Pfam" id="PF01037">
    <property type="entry name" value="AsnC_trans_reg"/>
    <property type="match status" value="1"/>
</dbReference>
<dbReference type="InterPro" id="IPR019888">
    <property type="entry name" value="Tscrpt_reg_AsnC-like"/>
</dbReference>
<dbReference type="PANTHER" id="PTHR30154">
    <property type="entry name" value="LEUCINE-RESPONSIVE REGULATORY PROTEIN"/>
    <property type="match status" value="1"/>
</dbReference>
<evidence type="ECO:0000313" key="6">
    <source>
        <dbReference type="EMBL" id="PNG90590.1"/>
    </source>
</evidence>
<keyword evidence="7" id="KW-1185">Reference proteome</keyword>
<dbReference type="InterPro" id="IPR011008">
    <property type="entry name" value="Dimeric_a/b-barrel"/>
</dbReference>
<dbReference type="SUPFAM" id="SSF54909">
    <property type="entry name" value="Dimeric alpha+beta barrel"/>
    <property type="match status" value="1"/>
</dbReference>
<dbReference type="SMART" id="SM00344">
    <property type="entry name" value="HTH_ASNC"/>
    <property type="match status" value="1"/>
</dbReference>
<dbReference type="Gene3D" id="3.30.70.920">
    <property type="match status" value="1"/>
</dbReference>
<gene>
    <name evidence="6" type="ORF">SMF913_26055</name>
</gene>
<dbReference type="InterPro" id="IPR019887">
    <property type="entry name" value="Tscrpt_reg_AsnC/Lrp_C"/>
</dbReference>
<evidence type="ECO:0000256" key="3">
    <source>
        <dbReference type="ARBA" id="ARBA00023163"/>
    </source>
</evidence>
<dbReference type="GO" id="GO:0043200">
    <property type="term" value="P:response to amino acid"/>
    <property type="evidence" value="ECO:0007669"/>
    <property type="project" value="TreeGrafter"/>
</dbReference>
<organism evidence="6 7">
    <name type="scientific">Streptomyces malaysiensis</name>
    <dbReference type="NCBI Taxonomy" id="92644"/>
    <lineage>
        <taxon>Bacteria</taxon>
        <taxon>Bacillati</taxon>
        <taxon>Actinomycetota</taxon>
        <taxon>Actinomycetes</taxon>
        <taxon>Kitasatosporales</taxon>
        <taxon>Streptomycetaceae</taxon>
        <taxon>Streptomyces</taxon>
        <taxon>Streptomyces violaceusniger group</taxon>
    </lineage>
</organism>
<evidence type="ECO:0000259" key="5">
    <source>
        <dbReference type="Pfam" id="PF13404"/>
    </source>
</evidence>
<evidence type="ECO:0000256" key="2">
    <source>
        <dbReference type="ARBA" id="ARBA00023125"/>
    </source>
</evidence>
<evidence type="ECO:0000313" key="7">
    <source>
        <dbReference type="Proteomes" id="UP000236520"/>
    </source>
</evidence>
<dbReference type="Proteomes" id="UP000236520">
    <property type="component" value="Unassembled WGS sequence"/>
</dbReference>
<keyword evidence="1" id="KW-0805">Transcription regulation</keyword>
<feature type="domain" description="Transcription regulator AsnC/Lrp ligand binding" evidence="4">
    <location>
        <begin position="243"/>
        <end position="311"/>
    </location>
</feature>
<sequence>MQKVRHDLDATDRRITAVLLASPRASWRRVAEVLGVSERTVVRRAAPLFHDRTLRATAVRNPARFPHLIPTVLRIRCRPNRIATIATGLARRPDTIWVDILGGGDEICVVLFVNGRDARNKLLLHDLPATAAVRSWTSYDLLKVFPVGFAWSAGVLSREESGQLWPSVDAPAGTFTPLPDDEALIDALVEDSRMTYGELARRTGRTPRSVRHRLDALVEGHVVRLATEVDLSLLGVHAEALLWITADPGALEETGQLLSRHPQVRFTAATTGSSSLLVAVAATDLSALYTFLTATVGALPHISGLEVTPILAGVKRTGLVRPASIPTPRWPS</sequence>
<reference evidence="6 7" key="1">
    <citation type="submission" date="2015-09" db="EMBL/GenBank/DDBJ databases">
        <title>Genome sequence, genome mining and natural product profiling of a biocontrol bacterium Streptomyces malaysiensis F913.</title>
        <authorList>
            <person name="Xu Y."/>
            <person name="Wei J."/>
            <person name="Xie J."/>
            <person name="Li T."/>
            <person name="Zhou Z."/>
        </authorList>
    </citation>
    <scope>NUCLEOTIDE SEQUENCE [LARGE SCALE GENOMIC DNA]</scope>
    <source>
        <strain evidence="6 7">F913</strain>
    </source>
</reference>
<dbReference type="RefSeq" id="WP_069871681.1">
    <property type="nucleotide sequence ID" value="NZ_JAJGMX010000039.1"/>
</dbReference>
<evidence type="ECO:0008006" key="8">
    <source>
        <dbReference type="Google" id="ProtNLM"/>
    </source>
</evidence>
<dbReference type="SUPFAM" id="SSF46785">
    <property type="entry name" value="Winged helix' DNA-binding domain"/>
    <property type="match status" value="1"/>
</dbReference>
<dbReference type="InterPro" id="IPR000485">
    <property type="entry name" value="AsnC-type_HTH_dom"/>
</dbReference>
<comment type="caution">
    <text evidence="6">The sequence shown here is derived from an EMBL/GenBank/DDBJ whole genome shotgun (WGS) entry which is preliminary data.</text>
</comment>
<dbReference type="PANTHER" id="PTHR30154:SF34">
    <property type="entry name" value="TRANSCRIPTIONAL REGULATOR AZLB"/>
    <property type="match status" value="1"/>
</dbReference>
<name>A0A2J7YRG0_STRMQ</name>
<feature type="domain" description="HTH asnC-type" evidence="5">
    <location>
        <begin position="8"/>
        <end position="45"/>
    </location>
</feature>
<keyword evidence="3" id="KW-0804">Transcription</keyword>
<dbReference type="Gene3D" id="1.10.10.10">
    <property type="entry name" value="Winged helix-like DNA-binding domain superfamily/Winged helix DNA-binding domain"/>
    <property type="match status" value="2"/>
</dbReference>
<dbReference type="Pfam" id="PF13412">
    <property type="entry name" value="HTH_24"/>
    <property type="match status" value="1"/>
</dbReference>
<keyword evidence="2" id="KW-0238">DNA-binding</keyword>
<dbReference type="InterPro" id="IPR036390">
    <property type="entry name" value="WH_DNA-bd_sf"/>
</dbReference>